<protein>
    <submittedName>
        <fullName evidence="3">HupE/UreJ family protein</fullName>
    </submittedName>
</protein>
<feature type="transmembrane region" description="Helical" evidence="1">
    <location>
        <begin position="182"/>
        <end position="199"/>
    </location>
</feature>
<evidence type="ECO:0000256" key="2">
    <source>
        <dbReference type="SAM" id="SignalP"/>
    </source>
</evidence>
<dbReference type="PIRSF" id="PIRSF016919">
    <property type="entry name" value="HupE_UreJ"/>
    <property type="match status" value="1"/>
</dbReference>
<keyword evidence="1" id="KW-0472">Membrane</keyword>
<feature type="transmembrane region" description="Helical" evidence="1">
    <location>
        <begin position="109"/>
        <end position="142"/>
    </location>
</feature>
<evidence type="ECO:0000256" key="1">
    <source>
        <dbReference type="SAM" id="Phobius"/>
    </source>
</evidence>
<feature type="transmembrane region" description="Helical" evidence="1">
    <location>
        <begin position="81"/>
        <end position="103"/>
    </location>
</feature>
<keyword evidence="1" id="KW-1133">Transmembrane helix</keyword>
<evidence type="ECO:0000313" key="3">
    <source>
        <dbReference type="EMBL" id="QJE02704.1"/>
    </source>
</evidence>
<feature type="signal peptide" evidence="2">
    <location>
        <begin position="1"/>
        <end position="27"/>
    </location>
</feature>
<feature type="transmembrane region" description="Helical" evidence="1">
    <location>
        <begin position="154"/>
        <end position="176"/>
    </location>
</feature>
<dbReference type="KEGG" id="mfy:HH212_24040"/>
<evidence type="ECO:0000313" key="4">
    <source>
        <dbReference type="Proteomes" id="UP000502415"/>
    </source>
</evidence>
<keyword evidence="2" id="KW-0732">Signal</keyword>
<organism evidence="3 4">
    <name type="scientific">Massilia forsythiae</name>
    <dbReference type="NCBI Taxonomy" id="2728020"/>
    <lineage>
        <taxon>Bacteria</taxon>
        <taxon>Pseudomonadati</taxon>
        <taxon>Pseudomonadota</taxon>
        <taxon>Betaproteobacteria</taxon>
        <taxon>Burkholderiales</taxon>
        <taxon>Oxalobacteraceae</taxon>
        <taxon>Telluria group</taxon>
        <taxon>Massilia</taxon>
    </lineage>
</organism>
<dbReference type="AlphaFoldDB" id="A0A7Z2W0M7"/>
<gene>
    <name evidence="3" type="ORF">HH212_24040</name>
</gene>
<name>A0A7Z2W0M7_9BURK</name>
<feature type="transmembrane region" description="Helical" evidence="1">
    <location>
        <begin position="50"/>
        <end position="69"/>
    </location>
</feature>
<dbReference type="RefSeq" id="WP_170204786.1">
    <property type="nucleotide sequence ID" value="NZ_CP051685.1"/>
</dbReference>
<dbReference type="Proteomes" id="UP000502415">
    <property type="component" value="Chromosome"/>
</dbReference>
<keyword evidence="1" id="KW-0812">Transmembrane</keyword>
<reference evidence="3 4" key="1">
    <citation type="submission" date="2020-04" db="EMBL/GenBank/DDBJ databases">
        <title>Genome sequencing of novel species.</title>
        <authorList>
            <person name="Heo J."/>
            <person name="Kim S.-J."/>
            <person name="Kim J.-S."/>
            <person name="Hong S.-B."/>
            <person name="Kwon S.-W."/>
        </authorList>
    </citation>
    <scope>NUCLEOTIDE SEQUENCE [LARGE SCALE GENOMIC DNA]</scope>
    <source>
        <strain evidence="3 4">GN2-R2</strain>
    </source>
</reference>
<proteinExistence type="predicted"/>
<accession>A0A7Z2W0M7</accession>
<sequence length="200" mass="19784">MKNTNRGNALRAAPLVAPFLAALLALAVPLTAAAHPGHAELAASGFAAGLLHPLTGLDHLLALLAVGLWSGSWRGRQRHAMVLPPCFLVLMALGASTGLGAALPALETSIAATVLLLGVLAASALRVPVALAVALVSVCGFLHGLAHGKELAGMAGGAGFLLASAAVMALGLLPHWSPRLRRLAGAAIGAAGLVLLSGVA</sequence>
<dbReference type="Pfam" id="PF04955">
    <property type="entry name" value="HupE_UreJ"/>
    <property type="match status" value="1"/>
</dbReference>
<feature type="chain" id="PRO_5030582746" evidence="2">
    <location>
        <begin position="28"/>
        <end position="200"/>
    </location>
</feature>
<dbReference type="EMBL" id="CP051685">
    <property type="protein sequence ID" value="QJE02704.1"/>
    <property type="molecule type" value="Genomic_DNA"/>
</dbReference>
<dbReference type="InterPro" id="IPR007038">
    <property type="entry name" value="HupE_UreJ"/>
</dbReference>
<keyword evidence="4" id="KW-1185">Reference proteome</keyword>